<comment type="function">
    <text evidence="9">Catalyzes the ATP-dependent phosphorylation of 3-oxo-tetronate to 3-oxo-tetronate 4-phosphate.</text>
</comment>
<keyword evidence="3" id="KW-0547">Nucleotide-binding</keyword>
<dbReference type="SUPFAM" id="SSF142764">
    <property type="entry name" value="YgbK-like"/>
    <property type="match status" value="1"/>
</dbReference>
<evidence type="ECO:0000313" key="15">
    <source>
        <dbReference type="EMBL" id="ROS32112.1"/>
    </source>
</evidence>
<organism evidence="15 16">
    <name type="scientific">Amycolatopsis thermoflava</name>
    <dbReference type="NCBI Taxonomy" id="84480"/>
    <lineage>
        <taxon>Bacteria</taxon>
        <taxon>Bacillati</taxon>
        <taxon>Actinomycetota</taxon>
        <taxon>Actinomycetes</taxon>
        <taxon>Pseudonocardiales</taxon>
        <taxon>Pseudonocardiaceae</taxon>
        <taxon>Amycolatopsis</taxon>
        <taxon>Amycolatopsis methanolica group</taxon>
    </lineage>
</organism>
<evidence type="ECO:0000259" key="14">
    <source>
        <dbReference type="Pfam" id="PF17042"/>
    </source>
</evidence>
<dbReference type="InterPro" id="IPR010737">
    <property type="entry name" value="4-carb_acid_sugar_kinase_N"/>
</dbReference>
<comment type="catalytic activity">
    <reaction evidence="8">
        <text>3-dehydro-D-erythronate + ATP = 3-dehydro-4-O-phospho-D-erythronate + ADP + H(+)</text>
        <dbReference type="Rhea" id="RHEA:52556"/>
        <dbReference type="ChEBI" id="CHEBI:15378"/>
        <dbReference type="ChEBI" id="CHEBI:30616"/>
        <dbReference type="ChEBI" id="CHEBI:57958"/>
        <dbReference type="ChEBI" id="CHEBI:136593"/>
        <dbReference type="ChEBI" id="CHEBI:456216"/>
        <dbReference type="EC" id="2.7.1.217"/>
    </reaction>
</comment>
<feature type="domain" description="Four-carbon acid sugar kinase N-terminal" evidence="13">
    <location>
        <begin position="5"/>
        <end position="226"/>
    </location>
</feature>
<dbReference type="Proteomes" id="UP000274843">
    <property type="component" value="Unassembled WGS sequence"/>
</dbReference>
<dbReference type="GO" id="GO:0005524">
    <property type="term" value="F:ATP binding"/>
    <property type="evidence" value="ECO:0007669"/>
    <property type="project" value="UniProtKB-KW"/>
</dbReference>
<dbReference type="RefSeq" id="WP_123687492.1">
    <property type="nucleotide sequence ID" value="NZ_RKHY01000002.1"/>
</dbReference>
<feature type="domain" description="Four-carbon acid sugar kinase nucleotide binding" evidence="14">
    <location>
        <begin position="250"/>
        <end position="400"/>
    </location>
</feature>
<evidence type="ECO:0000313" key="16">
    <source>
        <dbReference type="Proteomes" id="UP000274843"/>
    </source>
</evidence>
<evidence type="ECO:0000256" key="12">
    <source>
        <dbReference type="ARBA" id="ARBA00041377"/>
    </source>
</evidence>
<evidence type="ECO:0000256" key="6">
    <source>
        <dbReference type="ARBA" id="ARBA00023277"/>
    </source>
</evidence>
<keyword evidence="16" id="KW-1185">Reference proteome</keyword>
<comment type="similarity">
    <text evidence="1">Belongs to the four-carbon acid sugar kinase family.</text>
</comment>
<keyword evidence="6" id="KW-0119">Carbohydrate metabolism</keyword>
<reference evidence="15 16" key="1">
    <citation type="submission" date="2018-11" db="EMBL/GenBank/DDBJ databases">
        <title>Sequencing the genomes of 1000 actinobacteria strains.</title>
        <authorList>
            <person name="Klenk H.-P."/>
        </authorList>
    </citation>
    <scope>NUCLEOTIDE SEQUENCE [LARGE SCALE GENOMIC DNA]</scope>
    <source>
        <strain evidence="15 16">DSM 44348</strain>
    </source>
</reference>
<sequence>MSPVLGCIADDHTGGSDIAAALRRAGMRTVLRFGVPGERAGVPDCDAVVVALKTRSIPAPDAVAQTLAAQRWLAALGVPRFYFKYCSTFDSTDAGNIGPVADALLSLLGGRTLICPASPEHGRTTYLGHLFVGDVLLSDSPMRHHPLTPMTDANLVRVLGRQTPHPVGLLPLTAVRRGPAFVQEHLDGLDVRHVVADATEEADLLALARATSDWPLLTGGAGLAGAIARVAVPEAARAAEIVPLPPGPGVILAGSCSAATLGQLDQALARFPGHRLDPVATPVPAELAAVAVEWLERNLGDGPVVLYSSAPAEQRATGPRIAEVLEETLGLLARRAVELGVRRIAVAGGETSGAVTTALGVDQVVVGDEADRGVPWCVTTTDDPVALLLKSGNFGRPDLLVRAMDGATR</sequence>
<dbReference type="InterPro" id="IPR031475">
    <property type="entry name" value="NBD_C"/>
</dbReference>
<dbReference type="AlphaFoldDB" id="A0A3N2G637"/>
<dbReference type="EMBL" id="RKHY01000002">
    <property type="protein sequence ID" value="ROS32112.1"/>
    <property type="molecule type" value="Genomic_DNA"/>
</dbReference>
<evidence type="ECO:0000256" key="5">
    <source>
        <dbReference type="ARBA" id="ARBA00022840"/>
    </source>
</evidence>
<keyword evidence="5" id="KW-0067">ATP-binding</keyword>
<proteinExistence type="inferred from homology"/>
<keyword evidence="2" id="KW-0808">Transferase</keyword>
<dbReference type="Pfam" id="PF17042">
    <property type="entry name" value="NBD_C"/>
    <property type="match status" value="1"/>
</dbReference>
<protein>
    <recommendedName>
        <fullName evidence="11">3-oxo-tetronate kinase</fullName>
        <ecNumber evidence="10">2.7.1.217</ecNumber>
    </recommendedName>
    <alternativeName>
        <fullName evidence="12">3-dehydrotetronate 4-kinase</fullName>
    </alternativeName>
</protein>
<evidence type="ECO:0000256" key="1">
    <source>
        <dbReference type="ARBA" id="ARBA00005715"/>
    </source>
</evidence>
<dbReference type="GO" id="GO:0016301">
    <property type="term" value="F:kinase activity"/>
    <property type="evidence" value="ECO:0007669"/>
    <property type="project" value="UniProtKB-KW"/>
</dbReference>
<evidence type="ECO:0000256" key="9">
    <source>
        <dbReference type="ARBA" id="ARBA00037335"/>
    </source>
</evidence>
<evidence type="ECO:0000256" key="2">
    <source>
        <dbReference type="ARBA" id="ARBA00022679"/>
    </source>
</evidence>
<evidence type="ECO:0000256" key="7">
    <source>
        <dbReference type="ARBA" id="ARBA00035898"/>
    </source>
</evidence>
<evidence type="ECO:0000256" key="11">
    <source>
        <dbReference type="ARBA" id="ARBA00039461"/>
    </source>
</evidence>
<dbReference type="InterPro" id="IPR050007">
    <property type="entry name" value="OtnK"/>
</dbReference>
<comment type="caution">
    <text evidence="15">The sequence shown here is derived from an EMBL/GenBank/DDBJ whole genome shotgun (WGS) entry which is preliminary data.</text>
</comment>
<gene>
    <name evidence="15" type="ORF">EDD35_7855</name>
</gene>
<evidence type="ECO:0000256" key="4">
    <source>
        <dbReference type="ARBA" id="ARBA00022777"/>
    </source>
</evidence>
<comment type="catalytic activity">
    <reaction evidence="7">
        <text>3-dehydro-L-erythronate + ATP = 3-dehydro-4-O-phospho-L-erythronate + ADP + H(+)</text>
        <dbReference type="Rhea" id="RHEA:52552"/>
        <dbReference type="ChEBI" id="CHEBI:15378"/>
        <dbReference type="ChEBI" id="CHEBI:30616"/>
        <dbReference type="ChEBI" id="CHEBI:136592"/>
        <dbReference type="ChEBI" id="CHEBI:136670"/>
        <dbReference type="ChEBI" id="CHEBI:456216"/>
        <dbReference type="EC" id="2.7.1.217"/>
    </reaction>
</comment>
<dbReference type="InterPro" id="IPR037051">
    <property type="entry name" value="4-carb_acid_sugar_kinase_N_sf"/>
</dbReference>
<evidence type="ECO:0000256" key="10">
    <source>
        <dbReference type="ARBA" id="ARBA00039095"/>
    </source>
</evidence>
<dbReference type="GeneID" id="301849081"/>
<name>A0A3N2G637_9PSEU</name>
<dbReference type="EC" id="2.7.1.217" evidence="10"/>
<dbReference type="NCBIfam" id="NF043035">
    <property type="entry name" value="OxoTetrKin"/>
    <property type="match status" value="1"/>
</dbReference>
<dbReference type="Pfam" id="PF07005">
    <property type="entry name" value="SBD_N"/>
    <property type="match status" value="1"/>
</dbReference>
<dbReference type="InterPro" id="IPR042213">
    <property type="entry name" value="NBD_C_sf"/>
</dbReference>
<dbReference type="Gene3D" id="3.40.50.10840">
    <property type="entry name" value="Putative sugar-binding, N-terminal domain"/>
    <property type="match status" value="1"/>
</dbReference>
<keyword evidence="4" id="KW-0418">Kinase</keyword>
<accession>A0A3N2G637</accession>
<evidence type="ECO:0000259" key="13">
    <source>
        <dbReference type="Pfam" id="PF07005"/>
    </source>
</evidence>
<evidence type="ECO:0000256" key="8">
    <source>
        <dbReference type="ARBA" id="ARBA00036346"/>
    </source>
</evidence>
<evidence type="ECO:0000256" key="3">
    <source>
        <dbReference type="ARBA" id="ARBA00022741"/>
    </source>
</evidence>
<dbReference type="Gene3D" id="3.40.980.20">
    <property type="entry name" value="Four-carbon acid sugar kinase, nucleotide binding domain"/>
    <property type="match status" value="1"/>
</dbReference>